<dbReference type="AlphaFoldDB" id="A0A813Z0F7"/>
<dbReference type="EMBL" id="CAJNOK010003792">
    <property type="protein sequence ID" value="CAF0914731.1"/>
    <property type="molecule type" value="Genomic_DNA"/>
</dbReference>
<accession>A0A813Z0F7</accession>
<dbReference type="Proteomes" id="UP000677228">
    <property type="component" value="Unassembled WGS sequence"/>
</dbReference>
<proteinExistence type="predicted"/>
<gene>
    <name evidence="1" type="ORF">GPM918_LOCUS8189</name>
    <name evidence="2" type="ORF">OVA965_LOCUS10309</name>
    <name evidence="3" type="ORF">SRO942_LOCUS8189</name>
    <name evidence="4" type="ORF">TMI583_LOCUS10305</name>
</gene>
<sequence>MAVMTGVGKRRATADAIVAGQASYIIPMDDYNQRPWVATSPRTHIQKLNTASKPYEVVSRQLQATGID</sequence>
<name>A0A813Z0F7_9BILA</name>
<dbReference type="EMBL" id="CAJNOQ010001400">
    <property type="protein sequence ID" value="CAF0892332.1"/>
    <property type="molecule type" value="Genomic_DNA"/>
</dbReference>
<dbReference type="Proteomes" id="UP000681722">
    <property type="component" value="Unassembled WGS sequence"/>
</dbReference>
<evidence type="ECO:0000313" key="4">
    <source>
        <dbReference type="EMBL" id="CAF3693232.1"/>
    </source>
</evidence>
<comment type="caution">
    <text evidence="1">The sequence shown here is derived from an EMBL/GenBank/DDBJ whole genome shotgun (WGS) entry which is preliminary data.</text>
</comment>
<evidence type="ECO:0000313" key="5">
    <source>
        <dbReference type="Proteomes" id="UP000663829"/>
    </source>
</evidence>
<dbReference type="Proteomes" id="UP000682733">
    <property type="component" value="Unassembled WGS sequence"/>
</dbReference>
<dbReference type="EMBL" id="CAJOBC010001400">
    <property type="protein sequence ID" value="CAF3676356.1"/>
    <property type="molecule type" value="Genomic_DNA"/>
</dbReference>
<reference evidence="1" key="1">
    <citation type="submission" date="2021-02" db="EMBL/GenBank/DDBJ databases">
        <authorList>
            <person name="Nowell W R."/>
        </authorList>
    </citation>
    <scope>NUCLEOTIDE SEQUENCE</scope>
</reference>
<dbReference type="EMBL" id="CAJOBA010003793">
    <property type="protein sequence ID" value="CAF3693232.1"/>
    <property type="molecule type" value="Genomic_DNA"/>
</dbReference>
<evidence type="ECO:0000313" key="3">
    <source>
        <dbReference type="EMBL" id="CAF3676356.1"/>
    </source>
</evidence>
<evidence type="ECO:0000313" key="1">
    <source>
        <dbReference type="EMBL" id="CAF0892332.1"/>
    </source>
</evidence>
<keyword evidence="5" id="KW-1185">Reference proteome</keyword>
<evidence type="ECO:0000313" key="2">
    <source>
        <dbReference type="EMBL" id="CAF0914731.1"/>
    </source>
</evidence>
<protein>
    <submittedName>
        <fullName evidence="1">Uncharacterized protein</fullName>
    </submittedName>
</protein>
<dbReference type="Proteomes" id="UP000663829">
    <property type="component" value="Unassembled WGS sequence"/>
</dbReference>
<organism evidence="1 5">
    <name type="scientific">Didymodactylos carnosus</name>
    <dbReference type="NCBI Taxonomy" id="1234261"/>
    <lineage>
        <taxon>Eukaryota</taxon>
        <taxon>Metazoa</taxon>
        <taxon>Spiralia</taxon>
        <taxon>Gnathifera</taxon>
        <taxon>Rotifera</taxon>
        <taxon>Eurotatoria</taxon>
        <taxon>Bdelloidea</taxon>
        <taxon>Philodinida</taxon>
        <taxon>Philodinidae</taxon>
        <taxon>Didymodactylos</taxon>
    </lineage>
</organism>